<evidence type="ECO:0000313" key="10">
    <source>
        <dbReference type="EMBL" id="KUN76636.1"/>
    </source>
</evidence>
<feature type="transmembrane region" description="Helical" evidence="8">
    <location>
        <begin position="17"/>
        <end position="38"/>
    </location>
</feature>
<evidence type="ECO:0000256" key="8">
    <source>
        <dbReference type="SAM" id="Phobius"/>
    </source>
</evidence>
<feature type="transmembrane region" description="Helical" evidence="8">
    <location>
        <begin position="140"/>
        <end position="160"/>
    </location>
</feature>
<feature type="transmembrane region" description="Helical" evidence="8">
    <location>
        <begin position="314"/>
        <end position="335"/>
    </location>
</feature>
<dbReference type="InterPro" id="IPR036259">
    <property type="entry name" value="MFS_trans_sf"/>
</dbReference>
<dbReference type="SUPFAM" id="SSF103473">
    <property type="entry name" value="MFS general substrate transporter"/>
    <property type="match status" value="1"/>
</dbReference>
<feature type="domain" description="Major facilitator superfamily (MFS) profile" evidence="9">
    <location>
        <begin position="16"/>
        <end position="513"/>
    </location>
</feature>
<comment type="caution">
    <text evidence="10">The sequence shown here is derived from an EMBL/GenBank/DDBJ whole genome shotgun (WGS) entry which is preliminary data.</text>
</comment>
<feature type="transmembrane region" description="Helical" evidence="8">
    <location>
        <begin position="235"/>
        <end position="256"/>
    </location>
</feature>
<dbReference type="GO" id="GO:0005886">
    <property type="term" value="C:plasma membrane"/>
    <property type="evidence" value="ECO:0007669"/>
    <property type="project" value="UniProtKB-SubCell"/>
</dbReference>
<dbReference type="RefSeq" id="WP_055634627.1">
    <property type="nucleotide sequence ID" value="NZ_JBIRTR010000016.1"/>
</dbReference>
<feature type="transmembrane region" description="Helical" evidence="8">
    <location>
        <begin position="58"/>
        <end position="77"/>
    </location>
</feature>
<keyword evidence="2" id="KW-0813">Transport</keyword>
<feature type="transmembrane region" description="Helical" evidence="8">
    <location>
        <begin position="487"/>
        <end position="509"/>
    </location>
</feature>
<keyword evidence="3 8" id="KW-0812">Transmembrane</keyword>
<dbReference type="GO" id="GO:0046677">
    <property type="term" value="P:response to antibiotic"/>
    <property type="evidence" value="ECO:0007669"/>
    <property type="project" value="UniProtKB-KW"/>
</dbReference>
<evidence type="ECO:0000256" key="3">
    <source>
        <dbReference type="ARBA" id="ARBA00022692"/>
    </source>
</evidence>
<evidence type="ECO:0000313" key="11">
    <source>
        <dbReference type="Proteomes" id="UP000052982"/>
    </source>
</evidence>
<dbReference type="CDD" id="cd17321">
    <property type="entry name" value="MFS_MMR_MDR_like"/>
    <property type="match status" value="1"/>
</dbReference>
<dbReference type="InterPro" id="IPR011701">
    <property type="entry name" value="MFS"/>
</dbReference>
<dbReference type="Gene3D" id="1.20.1720.10">
    <property type="entry name" value="Multidrug resistance protein D"/>
    <property type="match status" value="1"/>
</dbReference>
<feature type="transmembrane region" description="Helical" evidence="8">
    <location>
        <begin position="211"/>
        <end position="229"/>
    </location>
</feature>
<feature type="transmembrane region" description="Helical" evidence="8">
    <location>
        <begin position="107"/>
        <end position="128"/>
    </location>
</feature>
<feature type="region of interest" description="Disordered" evidence="7">
    <location>
        <begin position="514"/>
        <end position="537"/>
    </location>
</feature>
<dbReference type="PANTHER" id="PTHR42718:SF9">
    <property type="entry name" value="MAJOR FACILITATOR SUPERFAMILY MULTIDRUG TRANSPORTER MFSC"/>
    <property type="match status" value="1"/>
</dbReference>
<evidence type="ECO:0000256" key="4">
    <source>
        <dbReference type="ARBA" id="ARBA00022989"/>
    </source>
</evidence>
<dbReference type="EMBL" id="LMWW01000065">
    <property type="protein sequence ID" value="KUN76636.1"/>
    <property type="molecule type" value="Genomic_DNA"/>
</dbReference>
<dbReference type="InterPro" id="IPR020846">
    <property type="entry name" value="MFS_dom"/>
</dbReference>
<dbReference type="PANTHER" id="PTHR42718">
    <property type="entry name" value="MAJOR FACILITATOR SUPERFAMILY MULTIDRUG TRANSPORTER MFSC"/>
    <property type="match status" value="1"/>
</dbReference>
<protein>
    <recommendedName>
        <fullName evidence="9">Major facilitator superfamily (MFS) profile domain-containing protein</fullName>
    </recommendedName>
</protein>
<dbReference type="AlphaFoldDB" id="A0A124I172"/>
<organism evidence="10 11">
    <name type="scientific">Streptomyces griseoruber</name>
    <dbReference type="NCBI Taxonomy" id="1943"/>
    <lineage>
        <taxon>Bacteria</taxon>
        <taxon>Bacillati</taxon>
        <taxon>Actinomycetota</taxon>
        <taxon>Actinomycetes</taxon>
        <taxon>Kitasatosporales</taxon>
        <taxon>Streptomycetaceae</taxon>
        <taxon>Streptomyces</taxon>
    </lineage>
</organism>
<evidence type="ECO:0000256" key="5">
    <source>
        <dbReference type="ARBA" id="ARBA00023136"/>
    </source>
</evidence>
<evidence type="ECO:0000256" key="2">
    <source>
        <dbReference type="ARBA" id="ARBA00022448"/>
    </source>
</evidence>
<sequence length="537" mass="54875">MTALQAPQGRGPRSLRLAFICAGVVMVYLDSTVVGVALPDMQEKMDIGVSDLQWVFDIYVLTFACFLLTAGTLGDALGRGRVFLVGLTGFTTASVACALATGIEALLVARAVQGVFGAVMITVSLALIRQLYTEERARAAAVATWAGVGGVALAAGPIVGGLLVDAYSWQSIFWINLPIGLLALGALASLLPLGPAGPEPVTASAGRKADWIGQLLFVTGIGAMAYALIEAGQRGWGSPLVIGLLAGSVPVLGACLRWESRTSHPMLPLALLRHRVVLMTCSVNFFGFFGLYGVIFLLTLFLQQVNGLTPVQTGLRLLALTASITVASLLAPAVAARLGTRFAVVVGSLVAVGGFVGLVGMEADSGFGTYWWPLVLIGTGVSVVGAPATVALLSAVPPHQAGVASGMSQTCRQVGAVFGVALSGSVVQQRLNSGLPDVLAKVPLPDAARKELADAIEHGQVGGADALPAGLRENVLRSVGDLMADGLHTAVLVAAAGAALGAVAAAVLLRRQGSRTTATPGDEPEPAAVELRPEASS</sequence>
<dbReference type="Pfam" id="PF07690">
    <property type="entry name" value="MFS_1"/>
    <property type="match status" value="1"/>
</dbReference>
<dbReference type="Gene3D" id="1.20.1250.20">
    <property type="entry name" value="MFS general substrate transporter like domains"/>
    <property type="match status" value="1"/>
</dbReference>
<dbReference type="GO" id="GO:0022857">
    <property type="term" value="F:transmembrane transporter activity"/>
    <property type="evidence" value="ECO:0007669"/>
    <property type="project" value="InterPro"/>
</dbReference>
<feature type="transmembrane region" description="Helical" evidence="8">
    <location>
        <begin position="172"/>
        <end position="191"/>
    </location>
</feature>
<feature type="transmembrane region" description="Helical" evidence="8">
    <location>
        <begin position="342"/>
        <end position="359"/>
    </location>
</feature>
<gene>
    <name evidence="10" type="ORF">AQJ64_37380</name>
</gene>
<feature type="transmembrane region" description="Helical" evidence="8">
    <location>
        <begin position="276"/>
        <end position="302"/>
    </location>
</feature>
<evidence type="ECO:0000256" key="1">
    <source>
        <dbReference type="ARBA" id="ARBA00004651"/>
    </source>
</evidence>
<keyword evidence="6" id="KW-0046">Antibiotic resistance</keyword>
<keyword evidence="11" id="KW-1185">Reference proteome</keyword>
<keyword evidence="4 8" id="KW-1133">Transmembrane helix</keyword>
<name>A0A124I172_9ACTN</name>
<feature type="transmembrane region" description="Helical" evidence="8">
    <location>
        <begin position="82"/>
        <end position="101"/>
    </location>
</feature>
<evidence type="ECO:0000256" key="7">
    <source>
        <dbReference type="SAM" id="MobiDB-lite"/>
    </source>
</evidence>
<dbReference type="STRING" id="1943.AQJ64_37380"/>
<dbReference type="PROSITE" id="PS50850">
    <property type="entry name" value="MFS"/>
    <property type="match status" value="1"/>
</dbReference>
<accession>A0A124I172</accession>
<dbReference type="OrthoDB" id="9781469at2"/>
<feature type="transmembrane region" description="Helical" evidence="8">
    <location>
        <begin position="371"/>
        <end position="393"/>
    </location>
</feature>
<keyword evidence="5 8" id="KW-0472">Membrane</keyword>
<feature type="transmembrane region" description="Helical" evidence="8">
    <location>
        <begin position="414"/>
        <end position="431"/>
    </location>
</feature>
<evidence type="ECO:0000259" key="9">
    <source>
        <dbReference type="PROSITE" id="PS50850"/>
    </source>
</evidence>
<evidence type="ECO:0000256" key="6">
    <source>
        <dbReference type="ARBA" id="ARBA00023251"/>
    </source>
</evidence>
<proteinExistence type="predicted"/>
<reference evidence="10 11" key="1">
    <citation type="submission" date="2015-10" db="EMBL/GenBank/DDBJ databases">
        <title>Draft genome sequence of Streptomyces griseoruber DSM 40281, type strain for the species Streptomyces griseoruber.</title>
        <authorList>
            <person name="Ruckert C."/>
            <person name="Winkler A."/>
            <person name="Kalinowski J."/>
            <person name="Kampfer P."/>
            <person name="Glaeser S."/>
        </authorList>
    </citation>
    <scope>NUCLEOTIDE SEQUENCE [LARGE SCALE GENOMIC DNA]</scope>
    <source>
        <strain evidence="10 11">DSM 40281</strain>
    </source>
</reference>
<dbReference type="Proteomes" id="UP000052982">
    <property type="component" value="Unassembled WGS sequence"/>
</dbReference>
<comment type="subcellular location">
    <subcellularLocation>
        <location evidence="1">Cell membrane</location>
        <topology evidence="1">Multi-pass membrane protein</topology>
    </subcellularLocation>
</comment>